<gene>
    <name evidence="1" type="ORF">GCM10010170_034600</name>
</gene>
<keyword evidence="2" id="KW-1185">Reference proteome</keyword>
<dbReference type="EMBL" id="BAAARV010000025">
    <property type="protein sequence ID" value="GAA2347215.1"/>
    <property type="molecule type" value="Genomic_DNA"/>
</dbReference>
<accession>A0ABP5T7Z9</accession>
<organism evidence="1 2">
    <name type="scientific">Dactylosporangium salmoneum</name>
    <dbReference type="NCBI Taxonomy" id="53361"/>
    <lineage>
        <taxon>Bacteria</taxon>
        <taxon>Bacillati</taxon>
        <taxon>Actinomycetota</taxon>
        <taxon>Actinomycetes</taxon>
        <taxon>Micromonosporales</taxon>
        <taxon>Micromonosporaceae</taxon>
        <taxon>Dactylosporangium</taxon>
    </lineage>
</organism>
<dbReference type="Proteomes" id="UP001501444">
    <property type="component" value="Unassembled WGS sequence"/>
</dbReference>
<protein>
    <submittedName>
        <fullName evidence="1">Uncharacterized protein</fullName>
    </submittedName>
</protein>
<proteinExistence type="predicted"/>
<comment type="caution">
    <text evidence="1">The sequence shown here is derived from an EMBL/GenBank/DDBJ whole genome shotgun (WGS) entry which is preliminary data.</text>
</comment>
<evidence type="ECO:0000313" key="2">
    <source>
        <dbReference type="Proteomes" id="UP001501444"/>
    </source>
</evidence>
<sequence length="73" mass="7731">MAGAYCKFCGMRCFVLREVIVGGALVWAGHMATCQRGKEHDRNATGMDADTAHNPVWDGCTCPNVCGTPGGAR</sequence>
<reference evidence="2" key="1">
    <citation type="journal article" date="2019" name="Int. J. Syst. Evol. Microbiol.">
        <title>The Global Catalogue of Microorganisms (GCM) 10K type strain sequencing project: providing services to taxonomists for standard genome sequencing and annotation.</title>
        <authorList>
            <consortium name="The Broad Institute Genomics Platform"/>
            <consortium name="The Broad Institute Genome Sequencing Center for Infectious Disease"/>
            <person name="Wu L."/>
            <person name="Ma J."/>
        </authorList>
    </citation>
    <scope>NUCLEOTIDE SEQUENCE [LARGE SCALE GENOMIC DNA]</scope>
    <source>
        <strain evidence="2">JCM 3272</strain>
    </source>
</reference>
<name>A0ABP5T7Z9_9ACTN</name>
<dbReference type="RefSeq" id="WP_344613410.1">
    <property type="nucleotide sequence ID" value="NZ_BAAARV010000025.1"/>
</dbReference>
<evidence type="ECO:0000313" key="1">
    <source>
        <dbReference type="EMBL" id="GAA2347215.1"/>
    </source>
</evidence>